<evidence type="ECO:0000313" key="2">
    <source>
        <dbReference type="EMBL" id="RNL84070.1"/>
    </source>
</evidence>
<keyword evidence="3" id="KW-1185">Reference proteome</keyword>
<organism evidence="2 3">
    <name type="scientific">Sinomicrobium pectinilyticum</name>
    <dbReference type="NCBI Taxonomy" id="1084421"/>
    <lineage>
        <taxon>Bacteria</taxon>
        <taxon>Pseudomonadati</taxon>
        <taxon>Bacteroidota</taxon>
        <taxon>Flavobacteriia</taxon>
        <taxon>Flavobacteriales</taxon>
        <taxon>Flavobacteriaceae</taxon>
        <taxon>Sinomicrobium</taxon>
    </lineage>
</organism>
<keyword evidence="1" id="KW-0812">Transmembrane</keyword>
<evidence type="ECO:0000256" key="1">
    <source>
        <dbReference type="SAM" id="Phobius"/>
    </source>
</evidence>
<dbReference type="AlphaFoldDB" id="A0A3N0E8H5"/>
<protein>
    <submittedName>
        <fullName evidence="2">Uncharacterized protein</fullName>
    </submittedName>
</protein>
<proteinExistence type="predicted"/>
<gene>
    <name evidence="2" type="ORF">ED312_14090</name>
</gene>
<sequence length="67" mass="7354">MKYFILILILAAIGLIAYNITLIDFSAPMEGDSIVAMIGIVSALCAILLLVIFTLSKRIQDKINNKK</sequence>
<dbReference type="EMBL" id="RJTM01000099">
    <property type="protein sequence ID" value="RNL84070.1"/>
    <property type="molecule type" value="Genomic_DNA"/>
</dbReference>
<accession>A0A3N0E8H5</accession>
<comment type="caution">
    <text evidence="2">The sequence shown here is derived from an EMBL/GenBank/DDBJ whole genome shotgun (WGS) entry which is preliminary data.</text>
</comment>
<evidence type="ECO:0000313" key="3">
    <source>
        <dbReference type="Proteomes" id="UP000267469"/>
    </source>
</evidence>
<feature type="transmembrane region" description="Helical" evidence="1">
    <location>
        <begin position="35"/>
        <end position="56"/>
    </location>
</feature>
<name>A0A3N0E8H5_SINP1</name>
<reference evidence="2 3" key="1">
    <citation type="submission" date="2018-10" db="EMBL/GenBank/DDBJ databases">
        <title>Sinomicrobium pectinilyticum sp. nov., a pectinase-producing bacterium isolated from alkaline and saline soil, and emended description of the genus Sinomicrobium.</title>
        <authorList>
            <person name="Cheng B."/>
            <person name="Li C."/>
            <person name="Lai Q."/>
            <person name="Du M."/>
            <person name="Shao Z."/>
            <person name="Xu P."/>
            <person name="Yang C."/>
        </authorList>
    </citation>
    <scope>NUCLEOTIDE SEQUENCE [LARGE SCALE GENOMIC DNA]</scope>
    <source>
        <strain evidence="2 3">5DNS001</strain>
    </source>
</reference>
<keyword evidence="1" id="KW-1133">Transmembrane helix</keyword>
<dbReference type="OrthoDB" id="1453319at2"/>
<dbReference type="Proteomes" id="UP000267469">
    <property type="component" value="Unassembled WGS sequence"/>
</dbReference>
<dbReference type="RefSeq" id="WP_123216660.1">
    <property type="nucleotide sequence ID" value="NZ_RJTM01000099.1"/>
</dbReference>
<keyword evidence="1" id="KW-0472">Membrane</keyword>